<evidence type="ECO:0000256" key="12">
    <source>
        <dbReference type="SAM" id="SignalP"/>
    </source>
</evidence>
<evidence type="ECO:0000256" key="2">
    <source>
        <dbReference type="ARBA" id="ARBA00006513"/>
    </source>
</evidence>
<dbReference type="PANTHER" id="PTHR21522">
    <property type="entry name" value="PROTON CHANNEL OTOP"/>
    <property type="match status" value="1"/>
</dbReference>
<keyword evidence="9 11" id="KW-0472">Membrane</keyword>
<reference evidence="14" key="1">
    <citation type="submission" date="2022-10" db="EMBL/GenBank/DDBJ databases">
        <title>Genome assembly of Pristionchus species.</title>
        <authorList>
            <person name="Yoshida K."/>
            <person name="Sommer R.J."/>
        </authorList>
    </citation>
    <scope>NUCLEOTIDE SEQUENCE [LARGE SCALE GENOMIC DNA]</scope>
    <source>
        <strain evidence="14">RS5460</strain>
    </source>
</reference>
<name>A0AAN5C759_9BILA</name>
<evidence type="ECO:0000256" key="7">
    <source>
        <dbReference type="ARBA" id="ARBA00022989"/>
    </source>
</evidence>
<evidence type="ECO:0000256" key="4">
    <source>
        <dbReference type="ARBA" id="ARBA00022475"/>
    </source>
</evidence>
<dbReference type="PANTHER" id="PTHR21522:SF43">
    <property type="entry name" value="OTOPETRIN-2"/>
    <property type="match status" value="1"/>
</dbReference>
<evidence type="ECO:0008006" key="15">
    <source>
        <dbReference type="Google" id="ProtNLM"/>
    </source>
</evidence>
<dbReference type="AlphaFoldDB" id="A0AAN5C759"/>
<keyword evidence="4" id="KW-1003">Cell membrane</keyword>
<gene>
    <name evidence="13" type="ORF">PMAYCL1PPCAC_01669</name>
</gene>
<protein>
    <recommendedName>
        <fullName evidence="15">G protein-coupled receptor</fullName>
    </recommendedName>
</protein>
<feature type="transmembrane region" description="Helical" evidence="11">
    <location>
        <begin position="25"/>
        <end position="46"/>
    </location>
</feature>
<keyword evidence="8" id="KW-0406">Ion transport</keyword>
<keyword evidence="7 11" id="KW-1133">Transmembrane helix</keyword>
<dbReference type="InterPro" id="IPR004878">
    <property type="entry name" value="Otopetrin"/>
</dbReference>
<organism evidence="13 14">
    <name type="scientific">Pristionchus mayeri</name>
    <dbReference type="NCBI Taxonomy" id="1317129"/>
    <lineage>
        <taxon>Eukaryota</taxon>
        <taxon>Metazoa</taxon>
        <taxon>Ecdysozoa</taxon>
        <taxon>Nematoda</taxon>
        <taxon>Chromadorea</taxon>
        <taxon>Rhabditida</taxon>
        <taxon>Rhabditina</taxon>
        <taxon>Diplogasteromorpha</taxon>
        <taxon>Diplogasteroidea</taxon>
        <taxon>Neodiplogasteridae</taxon>
        <taxon>Pristionchus</taxon>
    </lineage>
</organism>
<keyword evidence="6" id="KW-0375">Hydrogen ion transport</keyword>
<dbReference type="EMBL" id="BTRK01000001">
    <property type="protein sequence ID" value="GMR31474.1"/>
    <property type="molecule type" value="Genomic_DNA"/>
</dbReference>
<comment type="subcellular location">
    <subcellularLocation>
        <location evidence="1">Cell membrane</location>
        <topology evidence="1">Multi-pass membrane protein</topology>
    </subcellularLocation>
</comment>
<evidence type="ECO:0000256" key="8">
    <source>
        <dbReference type="ARBA" id="ARBA00023065"/>
    </source>
</evidence>
<dbReference type="Proteomes" id="UP001328107">
    <property type="component" value="Unassembled WGS sequence"/>
</dbReference>
<dbReference type="GO" id="GO:0005886">
    <property type="term" value="C:plasma membrane"/>
    <property type="evidence" value="ECO:0007669"/>
    <property type="project" value="UniProtKB-SubCell"/>
</dbReference>
<evidence type="ECO:0000256" key="3">
    <source>
        <dbReference type="ARBA" id="ARBA00022448"/>
    </source>
</evidence>
<accession>A0AAN5C759</accession>
<feature type="signal peptide" evidence="12">
    <location>
        <begin position="1"/>
        <end position="20"/>
    </location>
</feature>
<keyword evidence="10" id="KW-0407">Ion channel</keyword>
<sequence>MGVVLLGMMLYLLFSHEIHEVNIPASVIESILGIIFTILQMLFMTANYKVSISSSKNICRFGFMHNFGVNIWTWHRYAIAKFNEALVEHSHRLEEREELISSHLIANGIHVADVSNIVDTSVEANASIRAGQEIIVFLEHFGHLAIFLASCFIEYSVIGAAVMYVFWKRV</sequence>
<feature type="chain" id="PRO_5042992064" description="G protein-coupled receptor" evidence="12">
    <location>
        <begin position="21"/>
        <end position="170"/>
    </location>
</feature>
<keyword evidence="3" id="KW-0813">Transport</keyword>
<keyword evidence="12" id="KW-0732">Signal</keyword>
<evidence type="ECO:0000256" key="5">
    <source>
        <dbReference type="ARBA" id="ARBA00022692"/>
    </source>
</evidence>
<dbReference type="Pfam" id="PF03189">
    <property type="entry name" value="Otopetrin"/>
    <property type="match status" value="1"/>
</dbReference>
<comment type="caution">
    <text evidence="13">The sequence shown here is derived from an EMBL/GenBank/DDBJ whole genome shotgun (WGS) entry which is preliminary data.</text>
</comment>
<evidence type="ECO:0000313" key="13">
    <source>
        <dbReference type="EMBL" id="GMR31474.1"/>
    </source>
</evidence>
<feature type="transmembrane region" description="Helical" evidence="11">
    <location>
        <begin position="144"/>
        <end position="167"/>
    </location>
</feature>
<keyword evidence="14" id="KW-1185">Reference proteome</keyword>
<evidence type="ECO:0000256" key="6">
    <source>
        <dbReference type="ARBA" id="ARBA00022781"/>
    </source>
</evidence>
<evidence type="ECO:0000313" key="14">
    <source>
        <dbReference type="Proteomes" id="UP001328107"/>
    </source>
</evidence>
<evidence type="ECO:0000256" key="10">
    <source>
        <dbReference type="ARBA" id="ARBA00023303"/>
    </source>
</evidence>
<feature type="non-terminal residue" evidence="13">
    <location>
        <position position="170"/>
    </location>
</feature>
<evidence type="ECO:0000256" key="9">
    <source>
        <dbReference type="ARBA" id="ARBA00023136"/>
    </source>
</evidence>
<comment type="similarity">
    <text evidence="2">Belongs to the otopetrin family.</text>
</comment>
<dbReference type="GO" id="GO:0015252">
    <property type="term" value="F:proton channel activity"/>
    <property type="evidence" value="ECO:0007669"/>
    <property type="project" value="InterPro"/>
</dbReference>
<evidence type="ECO:0000256" key="1">
    <source>
        <dbReference type="ARBA" id="ARBA00004651"/>
    </source>
</evidence>
<keyword evidence="5 11" id="KW-0812">Transmembrane</keyword>
<evidence type="ECO:0000256" key="11">
    <source>
        <dbReference type="SAM" id="Phobius"/>
    </source>
</evidence>
<proteinExistence type="inferred from homology"/>